<keyword evidence="3 4" id="KW-0732">Signal</keyword>
<dbReference type="RefSeq" id="WP_220299797.1">
    <property type="nucleotide sequence ID" value="NZ_JAEUAW010000003.1"/>
</dbReference>
<dbReference type="Gene3D" id="3.40.190.10">
    <property type="entry name" value="Periplasmic binding protein-like II"/>
    <property type="match status" value="1"/>
</dbReference>
<dbReference type="InterPro" id="IPR006059">
    <property type="entry name" value="SBP"/>
</dbReference>
<evidence type="ECO:0000256" key="3">
    <source>
        <dbReference type="ARBA" id="ARBA00022729"/>
    </source>
</evidence>
<keyword evidence="6" id="KW-1185">Reference proteome</keyword>
<gene>
    <name evidence="5" type="ORF">JNB62_05220</name>
</gene>
<comment type="similarity">
    <text evidence="1">Belongs to the bacterial solute-binding protein 1 family.</text>
</comment>
<comment type="caution">
    <text evidence="5">The sequence shown here is derived from an EMBL/GenBank/DDBJ whole genome shotgun (WGS) entry which is preliminary data.</text>
</comment>
<evidence type="ECO:0000256" key="2">
    <source>
        <dbReference type="ARBA" id="ARBA00022448"/>
    </source>
</evidence>
<reference evidence="5 6" key="1">
    <citation type="journal article" date="2021" name="MBio">
        <title>Poor Competitiveness of Bradyrhizobium in Pigeon Pea Root Colonization in Indian Soils.</title>
        <authorList>
            <person name="Chalasani D."/>
            <person name="Basu A."/>
            <person name="Pullabhotla S.V.S.R.N."/>
            <person name="Jorrin B."/>
            <person name="Neal A.L."/>
            <person name="Poole P.S."/>
            <person name="Podile A.R."/>
            <person name="Tkacz A."/>
        </authorList>
    </citation>
    <scope>NUCLEOTIDE SEQUENCE [LARGE SCALE GENOMIC DNA]</scope>
    <source>
        <strain evidence="5 6">HU14</strain>
    </source>
</reference>
<dbReference type="CDD" id="cd13585">
    <property type="entry name" value="PBP2_TMBP_like"/>
    <property type="match status" value="1"/>
</dbReference>
<feature type="signal peptide" evidence="4">
    <location>
        <begin position="1"/>
        <end position="29"/>
    </location>
</feature>
<protein>
    <submittedName>
        <fullName evidence="5">Sugar ABC transporter substrate-binding protein</fullName>
    </submittedName>
</protein>
<evidence type="ECO:0000313" key="5">
    <source>
        <dbReference type="EMBL" id="MBW9093075.1"/>
    </source>
</evidence>
<organism evidence="5 6">
    <name type="scientific">Microbacterium jejuense</name>
    <dbReference type="NCBI Taxonomy" id="1263637"/>
    <lineage>
        <taxon>Bacteria</taxon>
        <taxon>Bacillati</taxon>
        <taxon>Actinomycetota</taxon>
        <taxon>Actinomycetes</taxon>
        <taxon>Micrococcales</taxon>
        <taxon>Microbacteriaceae</taxon>
        <taxon>Microbacterium</taxon>
    </lineage>
</organism>
<dbReference type="PANTHER" id="PTHR30061">
    <property type="entry name" value="MALTOSE-BINDING PERIPLASMIC PROTEIN"/>
    <property type="match status" value="1"/>
</dbReference>
<keyword evidence="2" id="KW-0813">Transport</keyword>
<dbReference type="EMBL" id="JAEUAW010000003">
    <property type="protein sequence ID" value="MBW9093075.1"/>
    <property type="molecule type" value="Genomic_DNA"/>
</dbReference>
<evidence type="ECO:0000256" key="4">
    <source>
        <dbReference type="SAM" id="SignalP"/>
    </source>
</evidence>
<accession>A0ABS7HKV6</accession>
<dbReference type="SUPFAM" id="SSF53850">
    <property type="entry name" value="Periplasmic binding protein-like II"/>
    <property type="match status" value="1"/>
</dbReference>
<dbReference type="Pfam" id="PF01547">
    <property type="entry name" value="SBP_bac_1"/>
    <property type="match status" value="1"/>
</dbReference>
<dbReference type="PROSITE" id="PS51257">
    <property type="entry name" value="PROKAR_LIPOPROTEIN"/>
    <property type="match status" value="1"/>
</dbReference>
<sequence>MTGTIQRRGAGFAAVVASVALVTGCAAGAATPDASGEPDDGTTLTMWARNTSNNLAQLIVDEYNATHENQIDLTIIPNESIQQKVAAAAASGGLPDILASDVVYSPNYTQQGLYLDITGRLEALPFYDELGKAHIDAATFEDRNYGAPFIVDSSLILYNKTLFEQAGLDPEAPPTDFDEILEYSRAIRQDVGGDVYGFYFGGNCPGCNAYTMFGYLAAAGDLPFLDDGATANFDTPAMQETLDLYKQLWDEGLVAPSAETEDGVNWNTLFNEGKVGILPRGTGNFVNLKDAPFEWGVAPLPAPDGSSTSGFIGGDVVGVTSTSEHPEQAWNFIEWSLSEENQVDVVAQNGSLPSRVDLANNEYSSADPRLVQAIEGQVNGYTPATPGYGNAINNPNGPWLKMIRDYIFSDNADAIREGQDAIQAAIDETQ</sequence>
<proteinExistence type="inferred from homology"/>
<dbReference type="PANTHER" id="PTHR30061:SF50">
    <property type="entry name" value="MALTOSE_MALTODEXTRIN-BINDING PERIPLASMIC PROTEIN"/>
    <property type="match status" value="1"/>
</dbReference>
<evidence type="ECO:0000313" key="6">
    <source>
        <dbReference type="Proteomes" id="UP001196843"/>
    </source>
</evidence>
<name>A0ABS7HKV6_9MICO</name>
<dbReference type="Proteomes" id="UP001196843">
    <property type="component" value="Unassembled WGS sequence"/>
</dbReference>
<evidence type="ECO:0000256" key="1">
    <source>
        <dbReference type="ARBA" id="ARBA00008520"/>
    </source>
</evidence>
<feature type="chain" id="PRO_5047173611" evidence="4">
    <location>
        <begin position="30"/>
        <end position="430"/>
    </location>
</feature>